<feature type="domain" description="DZANK-type" evidence="1">
    <location>
        <begin position="176"/>
        <end position="238"/>
    </location>
</feature>
<dbReference type="InterPro" id="IPR026870">
    <property type="entry name" value="Zinc_ribbon_dom"/>
</dbReference>
<dbReference type="PANTHER" id="PTHR36718:SF1">
    <property type="entry name" value="DOUBLE ZINC RIBBON PROTEIN MJ0416"/>
    <property type="match status" value="1"/>
</dbReference>
<dbReference type="RefSeq" id="WP_173477495.1">
    <property type="nucleotide sequence ID" value="NZ_CABIWY010000006.1"/>
</dbReference>
<dbReference type="Proteomes" id="UP000095439">
    <property type="component" value="Unassembled WGS sequence"/>
</dbReference>
<name>A0A174AE15_9FIRM</name>
<feature type="domain" description="DZANK-type" evidence="1">
    <location>
        <begin position="95"/>
        <end position="147"/>
    </location>
</feature>
<accession>A0A174AE15</accession>
<sequence length="281" mass="30908">MALFDDVDQKLSNWINAGTDKAKGMSESMKISNDIKEEERNQEELYRQIGLHFYNNYAETAEGQLKDLCLKIDQSKEQVVLKQKRLSVLKGMINCPSCGAEISSGSVFCNVCGNRVQAIQVETKAENVCPKCGAPIEDGFAFCTSCGEKIVEKTQQESIEAVLGEAIKETEPINICPNCGKVINPENAFCTGCGMKIETMNQAGESEPVIIEANTAEKRCPQCNALIEEEQKFCISCGMNLEQLNDINNKDMPSKNVCPNCGKEITDGDVFCINCGTKIKE</sequence>
<reference evidence="3 4" key="1">
    <citation type="submission" date="2015-09" db="EMBL/GenBank/DDBJ databases">
        <authorList>
            <consortium name="Pathogen Informatics"/>
        </authorList>
    </citation>
    <scope>NUCLEOTIDE SEQUENCE [LARGE SCALE GENOMIC DNA]</scope>
    <source>
        <strain evidence="3 4">2789STDY5608866</strain>
    </source>
</reference>
<dbReference type="EMBL" id="CYYY01000006">
    <property type="protein sequence ID" value="CUN86822.1"/>
    <property type="molecule type" value="Genomic_DNA"/>
</dbReference>
<protein>
    <submittedName>
        <fullName evidence="3">Predicted membrane protein</fullName>
    </submittedName>
</protein>
<dbReference type="PANTHER" id="PTHR36718">
    <property type="entry name" value="OS05G0435400 PROTEIN"/>
    <property type="match status" value="1"/>
</dbReference>
<organism evidence="3 4">
    <name type="scientific">Dorea longicatena</name>
    <dbReference type="NCBI Taxonomy" id="88431"/>
    <lineage>
        <taxon>Bacteria</taxon>
        <taxon>Bacillati</taxon>
        <taxon>Bacillota</taxon>
        <taxon>Clostridia</taxon>
        <taxon>Lachnospirales</taxon>
        <taxon>Lachnospiraceae</taxon>
        <taxon>Dorea</taxon>
    </lineage>
</organism>
<gene>
    <name evidence="3" type="ORF">ERS852423_01657</name>
</gene>
<dbReference type="Pfam" id="PF13240">
    <property type="entry name" value="Zn_Ribbon_1"/>
    <property type="match status" value="1"/>
</dbReference>
<dbReference type="InterPro" id="IPR029037">
    <property type="entry name" value="DUF1407/YfgJ-like_sf"/>
</dbReference>
<evidence type="ECO:0000259" key="1">
    <source>
        <dbReference type="Pfam" id="PF12773"/>
    </source>
</evidence>
<dbReference type="InterPro" id="IPR025874">
    <property type="entry name" value="DZR"/>
</dbReference>
<dbReference type="Pfam" id="PF12773">
    <property type="entry name" value="DZR"/>
    <property type="match status" value="2"/>
</dbReference>
<feature type="domain" description="Zinc-ribbon" evidence="2">
    <location>
        <begin position="258"/>
        <end position="279"/>
    </location>
</feature>
<proteinExistence type="predicted"/>
<evidence type="ECO:0000259" key="2">
    <source>
        <dbReference type="Pfam" id="PF13240"/>
    </source>
</evidence>
<dbReference type="InterPro" id="IPR053281">
    <property type="entry name" value="Double_zinc_ribbon"/>
</dbReference>
<evidence type="ECO:0000313" key="4">
    <source>
        <dbReference type="Proteomes" id="UP000095439"/>
    </source>
</evidence>
<evidence type="ECO:0000313" key="3">
    <source>
        <dbReference type="EMBL" id="CUN86822.1"/>
    </source>
</evidence>
<dbReference type="AlphaFoldDB" id="A0A174AE15"/>
<dbReference type="Gene3D" id="2.10.290.10">
    <property type="entry name" value="YfgJ-like"/>
    <property type="match status" value="1"/>
</dbReference>